<feature type="transmembrane region" description="Helical" evidence="10">
    <location>
        <begin position="30"/>
        <end position="50"/>
    </location>
</feature>
<keyword evidence="7 10" id="KW-1133">Transmembrane helix</keyword>
<name>A0ABW4YPB1_9BACL</name>
<evidence type="ECO:0000256" key="2">
    <source>
        <dbReference type="ARBA" id="ARBA00022448"/>
    </source>
</evidence>
<keyword evidence="9 10" id="KW-0472">Membrane</keyword>
<accession>A0ABW4YPB1</accession>
<evidence type="ECO:0000313" key="12">
    <source>
        <dbReference type="Proteomes" id="UP001597362"/>
    </source>
</evidence>
<evidence type="ECO:0000256" key="8">
    <source>
        <dbReference type="ARBA" id="ARBA00023065"/>
    </source>
</evidence>
<feature type="transmembrane region" description="Helical" evidence="10">
    <location>
        <begin position="423"/>
        <end position="443"/>
    </location>
</feature>
<evidence type="ECO:0000256" key="3">
    <source>
        <dbReference type="ARBA" id="ARBA00022475"/>
    </source>
</evidence>
<keyword evidence="6" id="KW-0630">Potassium</keyword>
<dbReference type="InterPro" id="IPR004772">
    <property type="entry name" value="TrkH"/>
</dbReference>
<keyword evidence="2" id="KW-0813">Transport</keyword>
<sequence>MNDDDSITLHMRMKKKLQPRPKKSLSPPRLILTVFFILISIGTLLLTMPFSSSNGVSIGFLDALFTTVSAICVNGLVVLDTGTSFSIIGQVIILILMQIGGLGFMTFSVMVAIILGKKISLKQRLILQQTTQSSSAKGLVKLSLYMIAISLTLEAIGTIILTLRWSGEMGFGQALYYGLFHTVSAFNNAGFSLWSDSLSSFVGDPIVNITIVTLFVLGGIGYIVIVDIFRKRSWHKLSLHTKVVLISSAVLSVGGMLFIFILESSNPATFGGLSIGDRLLASFFQGITPRSAGYNTIDIGSMLAASQFVLIILMFIGASSGGTGGGVKTNTIVVILLATWNTFRGGGQIHAFGRKISQDIVLRALAVLVSSLLFIVIISLILTITENKLEDQFFDVLFETTSAFSTTGLSTGLTGNLTPLGKIIVTITMFIGRLGPLTLAFALSQRKTNSKIGYPEENIMVG</sequence>
<comment type="caution">
    <text evidence="11">The sequence shown here is derived from an EMBL/GenBank/DDBJ whole genome shotgun (WGS) entry which is preliminary data.</text>
</comment>
<feature type="transmembrane region" description="Helical" evidence="10">
    <location>
        <begin position="364"/>
        <end position="384"/>
    </location>
</feature>
<evidence type="ECO:0000256" key="4">
    <source>
        <dbReference type="ARBA" id="ARBA00022538"/>
    </source>
</evidence>
<feature type="transmembrane region" description="Helical" evidence="10">
    <location>
        <begin position="91"/>
        <end position="115"/>
    </location>
</feature>
<evidence type="ECO:0000313" key="11">
    <source>
        <dbReference type="EMBL" id="MFD2117423.1"/>
    </source>
</evidence>
<keyword evidence="5 10" id="KW-0812">Transmembrane</keyword>
<proteinExistence type="predicted"/>
<dbReference type="NCBIfam" id="TIGR00933">
    <property type="entry name" value="2a38"/>
    <property type="match status" value="1"/>
</dbReference>
<evidence type="ECO:0000256" key="5">
    <source>
        <dbReference type="ARBA" id="ARBA00022692"/>
    </source>
</evidence>
<dbReference type="PROSITE" id="PS00141">
    <property type="entry name" value="ASP_PROTEASE"/>
    <property type="match status" value="1"/>
</dbReference>
<feature type="transmembrane region" description="Helical" evidence="10">
    <location>
        <begin position="241"/>
        <end position="262"/>
    </location>
</feature>
<organism evidence="11 12">
    <name type="scientific">Paenibacillus yanchengensis</name>
    <dbReference type="NCBI Taxonomy" id="2035833"/>
    <lineage>
        <taxon>Bacteria</taxon>
        <taxon>Bacillati</taxon>
        <taxon>Bacillota</taxon>
        <taxon>Bacilli</taxon>
        <taxon>Bacillales</taxon>
        <taxon>Paenibacillaceae</taxon>
        <taxon>Paenibacillus</taxon>
    </lineage>
</organism>
<dbReference type="PANTHER" id="PTHR32024:SF1">
    <property type="entry name" value="KTR SYSTEM POTASSIUM UPTAKE PROTEIN B"/>
    <property type="match status" value="1"/>
</dbReference>
<protein>
    <submittedName>
        <fullName evidence="11">TrkH family potassium uptake protein</fullName>
    </submittedName>
</protein>
<keyword evidence="12" id="KW-1185">Reference proteome</keyword>
<dbReference type="EMBL" id="JBHUHO010000040">
    <property type="protein sequence ID" value="MFD2117423.1"/>
    <property type="molecule type" value="Genomic_DNA"/>
</dbReference>
<reference evidence="12" key="1">
    <citation type="journal article" date="2019" name="Int. J. Syst. Evol. Microbiol.">
        <title>The Global Catalogue of Microorganisms (GCM) 10K type strain sequencing project: providing services to taxonomists for standard genome sequencing and annotation.</title>
        <authorList>
            <consortium name="The Broad Institute Genomics Platform"/>
            <consortium name="The Broad Institute Genome Sequencing Center for Infectious Disease"/>
            <person name="Wu L."/>
            <person name="Ma J."/>
        </authorList>
    </citation>
    <scope>NUCLEOTIDE SEQUENCE [LARGE SCALE GENOMIC DNA]</scope>
    <source>
        <strain evidence="12">GH52</strain>
    </source>
</reference>
<keyword evidence="3" id="KW-1003">Cell membrane</keyword>
<dbReference type="InterPro" id="IPR001969">
    <property type="entry name" value="Aspartic_peptidase_AS"/>
</dbReference>
<dbReference type="Proteomes" id="UP001597362">
    <property type="component" value="Unassembled WGS sequence"/>
</dbReference>
<dbReference type="PANTHER" id="PTHR32024">
    <property type="entry name" value="TRK SYSTEM POTASSIUM UPTAKE PROTEIN TRKG-RELATED"/>
    <property type="match status" value="1"/>
</dbReference>
<feature type="transmembrane region" description="Helical" evidence="10">
    <location>
        <begin position="142"/>
        <end position="163"/>
    </location>
</feature>
<feature type="transmembrane region" description="Helical" evidence="10">
    <location>
        <begin position="56"/>
        <end position="79"/>
    </location>
</feature>
<keyword evidence="8" id="KW-0406">Ion transport</keyword>
<dbReference type="Pfam" id="PF02386">
    <property type="entry name" value="TrkH"/>
    <property type="match status" value="1"/>
</dbReference>
<evidence type="ECO:0000256" key="6">
    <source>
        <dbReference type="ARBA" id="ARBA00022958"/>
    </source>
</evidence>
<gene>
    <name evidence="11" type="ORF">ACFSJH_16965</name>
</gene>
<comment type="subcellular location">
    <subcellularLocation>
        <location evidence="1">Cell membrane</location>
        <topology evidence="1">Multi-pass membrane protein</topology>
    </subcellularLocation>
</comment>
<feature type="transmembrane region" description="Helical" evidence="10">
    <location>
        <begin position="175"/>
        <end position="194"/>
    </location>
</feature>
<evidence type="ECO:0000256" key="1">
    <source>
        <dbReference type="ARBA" id="ARBA00004651"/>
    </source>
</evidence>
<feature type="transmembrane region" description="Helical" evidence="10">
    <location>
        <begin position="299"/>
        <end position="319"/>
    </location>
</feature>
<evidence type="ECO:0000256" key="7">
    <source>
        <dbReference type="ARBA" id="ARBA00022989"/>
    </source>
</evidence>
<evidence type="ECO:0000256" key="9">
    <source>
        <dbReference type="ARBA" id="ARBA00023136"/>
    </source>
</evidence>
<dbReference type="InterPro" id="IPR003445">
    <property type="entry name" value="Cat_transpt"/>
</dbReference>
<evidence type="ECO:0000256" key="10">
    <source>
        <dbReference type="SAM" id="Phobius"/>
    </source>
</evidence>
<keyword evidence="4" id="KW-0633">Potassium transport</keyword>
<feature type="transmembrane region" description="Helical" evidence="10">
    <location>
        <begin position="206"/>
        <end position="229"/>
    </location>
</feature>
<dbReference type="RefSeq" id="WP_377774583.1">
    <property type="nucleotide sequence ID" value="NZ_JBHUHO010000040.1"/>
</dbReference>